<dbReference type="AlphaFoldDB" id="A0A939K2B3"/>
<keyword evidence="2" id="KW-1185">Reference proteome</keyword>
<organism evidence="1 2">
    <name type="scientific">Fibrella aquatilis</name>
    <dbReference type="NCBI Taxonomy" id="2817059"/>
    <lineage>
        <taxon>Bacteria</taxon>
        <taxon>Pseudomonadati</taxon>
        <taxon>Bacteroidota</taxon>
        <taxon>Cytophagia</taxon>
        <taxon>Cytophagales</taxon>
        <taxon>Spirosomataceae</taxon>
        <taxon>Fibrella</taxon>
    </lineage>
</organism>
<dbReference type="RefSeq" id="WP_207337877.1">
    <property type="nucleotide sequence ID" value="NZ_JAFMYU010000024.1"/>
</dbReference>
<protein>
    <submittedName>
        <fullName evidence="1">Uncharacterized protein</fullName>
    </submittedName>
</protein>
<dbReference type="Proteomes" id="UP000664795">
    <property type="component" value="Unassembled WGS sequence"/>
</dbReference>
<comment type="caution">
    <text evidence="1">The sequence shown here is derived from an EMBL/GenBank/DDBJ whole genome shotgun (WGS) entry which is preliminary data.</text>
</comment>
<evidence type="ECO:0000313" key="1">
    <source>
        <dbReference type="EMBL" id="MBO0933911.1"/>
    </source>
</evidence>
<reference evidence="1 2" key="1">
    <citation type="submission" date="2021-03" db="EMBL/GenBank/DDBJ databases">
        <title>Fibrella sp. HMF5036 genome sequencing and assembly.</title>
        <authorList>
            <person name="Kang H."/>
            <person name="Kim H."/>
            <person name="Bae S."/>
            <person name="Joh K."/>
        </authorList>
    </citation>
    <scope>NUCLEOTIDE SEQUENCE [LARGE SCALE GENOMIC DNA]</scope>
    <source>
        <strain evidence="1 2">HMF5036</strain>
    </source>
</reference>
<accession>A0A939K2B3</accession>
<sequence>MFTNFASIDAQSFQQGNPGGVRRVLVMISRKIKDQWPKRSQINEKNELTALPTYTAVGTKWAEILFPDGTASVDWDWSGDPGYQSCKHTVELMLAGFSKEIRTEMKKQINAGCVYIFQLKDEQYVVVGSSDDPIFAKSSFKGGKKGNDKRGYTLKGDVDGMMWEPCVIPDALMATLPIAPFDQEAVVAGP</sequence>
<gene>
    <name evidence="1" type="ORF">J2I48_23075</name>
</gene>
<proteinExistence type="predicted"/>
<evidence type="ECO:0000313" key="2">
    <source>
        <dbReference type="Proteomes" id="UP000664795"/>
    </source>
</evidence>
<name>A0A939K2B3_9BACT</name>
<dbReference type="EMBL" id="JAFMYU010000024">
    <property type="protein sequence ID" value="MBO0933911.1"/>
    <property type="molecule type" value="Genomic_DNA"/>
</dbReference>